<evidence type="ECO:0000256" key="3">
    <source>
        <dbReference type="ARBA" id="ARBA00023212"/>
    </source>
</evidence>
<dbReference type="InterPro" id="IPR001611">
    <property type="entry name" value="Leu-rich_rpt"/>
</dbReference>
<dbReference type="InterPro" id="IPR052410">
    <property type="entry name" value="DRC5"/>
</dbReference>
<proteinExistence type="predicted"/>
<dbReference type="AlphaFoldDB" id="A0A803WE44"/>
<dbReference type="GO" id="GO:0036126">
    <property type="term" value="C:sperm flagellum"/>
    <property type="evidence" value="ECO:0007669"/>
    <property type="project" value="Ensembl"/>
</dbReference>
<sequence length="641" mass="71330">MEQPAAGDKSRAIPSPCPPEASLADGSFYTRRCITEDPSWSLVTVPHLTELCLQHIAHNFQNNPILSCLLPEDQKKVVDMLSTSLPLTVTANTVSHEDYWKRCCKERWQVCDVSNYGDSWKRMFFERHLEDILKFFIPNTTDPNEVLELIPLCQGYVRKLEIDQFLPPLRVDHKEESSDLSDTEDEAELGEVYMHHYDLKHLITALPHLEELHLTYGVKTCGMNFEWSLFNFTELDCSNLAAAVKMCRNLKVFKLTRSKVNDDKMKLLARNLQNHPCLLELDLSHNLIGDHGAQALGKLISHSRLEILDLCNNQICHLGAQALAQGLAESSTLTSLNLRLNFVEDKGGEAIGRALLTNTSLRSLHLGSNNLSEPTAAVFSQVLAQLLWAPHGSWFQERPSHVLQPALSLVQLPHQPQCLQGEQGTHQPGSEPPRGAGAMLASHWGAWGTGSTVGEVCHLQRQPETWVAVLQSRPRRCQRSPASCYNWSKPCAQPSPDSTYLIDFLQHYAILLVLPLQVLPQLPQLPQHGLHLRAPGRPPSCWPLLEAGRAVRMGPHLVSSPHLASKQAHQEHSSGTGAGGQGLLLHPCCLQVCHWTWGDSHTVLVWGQSPLRSRRHAGLVPRPGVCAQTCMPMSSRRGSGK</sequence>
<dbReference type="Ensembl" id="ENSFALT00000034332.1">
    <property type="protein sequence ID" value="ENSFALP00000033250.1"/>
    <property type="gene ID" value="ENSFALG00000011264.2"/>
</dbReference>
<organism evidence="4 5">
    <name type="scientific">Ficedula albicollis</name>
    <name type="common">Collared flycatcher</name>
    <name type="synonym">Muscicapa albicollis</name>
    <dbReference type="NCBI Taxonomy" id="59894"/>
    <lineage>
        <taxon>Eukaryota</taxon>
        <taxon>Metazoa</taxon>
        <taxon>Chordata</taxon>
        <taxon>Craniata</taxon>
        <taxon>Vertebrata</taxon>
        <taxon>Euteleostomi</taxon>
        <taxon>Archelosauria</taxon>
        <taxon>Archosauria</taxon>
        <taxon>Dinosauria</taxon>
        <taxon>Saurischia</taxon>
        <taxon>Theropoda</taxon>
        <taxon>Coelurosauria</taxon>
        <taxon>Aves</taxon>
        <taxon>Neognathae</taxon>
        <taxon>Neoaves</taxon>
        <taxon>Telluraves</taxon>
        <taxon>Australaves</taxon>
        <taxon>Passeriformes</taxon>
        <taxon>Muscicapidae</taxon>
        <taxon>Ficedula</taxon>
    </lineage>
</organism>
<accession>A0A803WE44</accession>
<reference evidence="4 5" key="1">
    <citation type="journal article" date="2012" name="Nature">
        <title>The genomic landscape of species divergence in Ficedula flycatchers.</title>
        <authorList>
            <person name="Ellegren H."/>
            <person name="Smeds L."/>
            <person name="Burri R."/>
            <person name="Olason P.I."/>
            <person name="Backstrom N."/>
            <person name="Kawakami T."/>
            <person name="Kunstner A."/>
            <person name="Makinen H."/>
            <person name="Nadachowska-Brzyska K."/>
            <person name="Qvarnstrom A."/>
            <person name="Uebbing S."/>
            <person name="Wolf J.B."/>
        </authorList>
    </citation>
    <scope>NUCLEOTIDE SEQUENCE [LARGE SCALE GENOMIC DNA]</scope>
</reference>
<dbReference type="GeneTree" id="ENSGT00940000159341"/>
<dbReference type="Pfam" id="PF13516">
    <property type="entry name" value="LRR_6"/>
    <property type="match status" value="3"/>
</dbReference>
<dbReference type="InterPro" id="IPR032675">
    <property type="entry name" value="LRR_dom_sf"/>
</dbReference>
<dbReference type="PANTHER" id="PTHR24107:SF27">
    <property type="entry name" value="DYNEIN REGULATORY COMPLEX SUBUNIT 5"/>
    <property type="match status" value="1"/>
</dbReference>
<dbReference type="PANTHER" id="PTHR24107">
    <property type="entry name" value="YNEIN REGULATORY COMPLEX SUBUNIT 5"/>
    <property type="match status" value="1"/>
</dbReference>
<comment type="subcellular location">
    <subcellularLocation>
        <location evidence="1">Cytoplasm</location>
        <location evidence="1">Cytoskeleton</location>
    </subcellularLocation>
</comment>
<reference evidence="4" key="2">
    <citation type="submission" date="2025-08" db="UniProtKB">
        <authorList>
            <consortium name="Ensembl"/>
        </authorList>
    </citation>
    <scope>IDENTIFICATION</scope>
</reference>
<keyword evidence="3" id="KW-0206">Cytoskeleton</keyword>
<gene>
    <name evidence="4" type="primary">TCTE1</name>
</gene>
<keyword evidence="2" id="KW-0963">Cytoplasm</keyword>
<evidence type="ECO:0000256" key="1">
    <source>
        <dbReference type="ARBA" id="ARBA00004245"/>
    </source>
</evidence>
<evidence type="ECO:0000256" key="2">
    <source>
        <dbReference type="ARBA" id="ARBA00022490"/>
    </source>
</evidence>
<reference evidence="4" key="3">
    <citation type="submission" date="2025-09" db="UniProtKB">
        <authorList>
            <consortium name="Ensembl"/>
        </authorList>
    </citation>
    <scope>IDENTIFICATION</scope>
</reference>
<name>A0A803WE44_FICAL</name>
<evidence type="ECO:0000313" key="5">
    <source>
        <dbReference type="Proteomes" id="UP000016665"/>
    </source>
</evidence>
<dbReference type="SUPFAM" id="SSF52047">
    <property type="entry name" value="RNI-like"/>
    <property type="match status" value="1"/>
</dbReference>
<dbReference type="GO" id="GO:0030317">
    <property type="term" value="P:flagellated sperm motility"/>
    <property type="evidence" value="ECO:0007669"/>
    <property type="project" value="Ensembl"/>
</dbReference>
<dbReference type="SMART" id="SM00368">
    <property type="entry name" value="LRR_RI"/>
    <property type="match status" value="4"/>
</dbReference>
<evidence type="ECO:0000313" key="4">
    <source>
        <dbReference type="Ensembl" id="ENSFALP00000033250.1"/>
    </source>
</evidence>
<keyword evidence="5" id="KW-1185">Reference proteome</keyword>
<protein>
    <submittedName>
        <fullName evidence="4">T-complex-associated-testis-expressed 1</fullName>
    </submittedName>
</protein>
<dbReference type="GO" id="GO:0005856">
    <property type="term" value="C:cytoskeleton"/>
    <property type="evidence" value="ECO:0007669"/>
    <property type="project" value="UniProtKB-SubCell"/>
</dbReference>
<dbReference type="Gene3D" id="3.80.10.10">
    <property type="entry name" value="Ribonuclease Inhibitor"/>
    <property type="match status" value="2"/>
</dbReference>
<dbReference type="Proteomes" id="UP000016665">
    <property type="component" value="Chromosome 3"/>
</dbReference>